<dbReference type="NCBIfam" id="NF045669">
    <property type="entry name" value="DVU1555_fam_CGA"/>
    <property type="match status" value="1"/>
</dbReference>
<reference evidence="2" key="1">
    <citation type="journal article" date="2009" name="Environ. Microbiol.">
        <title>Contribution of mobile genetic elements to Desulfovibrio vulgaris genome plasticity.</title>
        <authorList>
            <person name="Walker C.B."/>
            <person name="Stolyar S."/>
            <person name="Chivian D."/>
            <person name="Pinel N."/>
            <person name="Gabster J.A."/>
            <person name="Dehal P.S."/>
            <person name="He Z."/>
            <person name="Yang Z.K."/>
            <person name="Yen H.C."/>
            <person name="Zhou J."/>
            <person name="Wall J.D."/>
            <person name="Hazen T.C."/>
            <person name="Arkin A.P."/>
            <person name="Stahl D.A."/>
        </authorList>
    </citation>
    <scope>NUCLEOTIDE SEQUENCE [LARGE SCALE GENOMIC DNA]</scope>
    <source>
        <strain evidence="2">DP4</strain>
    </source>
</reference>
<dbReference type="EMBL" id="CP000527">
    <property type="protein sequence ID" value="ABM28595.1"/>
    <property type="molecule type" value="Genomic_DNA"/>
</dbReference>
<sequence length="150" mass="15648">MLNDSTLAIMELAGQGFCCSQILVLLSLQGMGLDDPPLTRAMAGLCNGMGDCSGPCGILSGGACVLALHTAQGFAGDTVDERLPLLLEAFRDWFHDATTPYGGITCGVIMGGDCRTPDPSRCGVLLAESHQRINAILIEHGFDPAIPKGE</sequence>
<dbReference type="HOGENOM" id="CLU_091283_4_0_7"/>
<evidence type="ECO:0008006" key="3">
    <source>
        <dbReference type="Google" id="ProtNLM"/>
    </source>
</evidence>
<accession>A0A0H3A909</accession>
<organism evidence="1 2">
    <name type="scientific">Nitratidesulfovibrio vulgaris (strain DP4)</name>
    <name type="common">Desulfovibrio vulgaris</name>
    <dbReference type="NCBI Taxonomy" id="391774"/>
    <lineage>
        <taxon>Bacteria</taxon>
        <taxon>Pseudomonadati</taxon>
        <taxon>Thermodesulfobacteriota</taxon>
        <taxon>Desulfovibrionia</taxon>
        <taxon>Desulfovibrionales</taxon>
        <taxon>Desulfovibrionaceae</taxon>
        <taxon>Nitratidesulfovibrio</taxon>
    </lineage>
</organism>
<proteinExistence type="predicted"/>
<dbReference type="AlphaFoldDB" id="A0A0H3A909"/>
<evidence type="ECO:0000313" key="1">
    <source>
        <dbReference type="EMBL" id="ABM28595.1"/>
    </source>
</evidence>
<dbReference type="RefSeq" id="WP_010938847.1">
    <property type="nucleotide sequence ID" value="NC_008751.1"/>
</dbReference>
<gene>
    <name evidence="1" type="ordered locus">Dvul_1578</name>
</gene>
<dbReference type="InterPro" id="IPR010181">
    <property type="entry name" value="CGCAxxGCC_motif"/>
</dbReference>
<dbReference type="Proteomes" id="UP000009173">
    <property type="component" value="Chromosome"/>
</dbReference>
<dbReference type="Pfam" id="PF09719">
    <property type="entry name" value="C_GCAxxG_C_C"/>
    <property type="match status" value="1"/>
</dbReference>
<name>A0A0H3A909_NITV4</name>
<protein>
    <recommendedName>
        <fullName evidence="3">C_GCAxxG_C_C family protein</fullName>
    </recommendedName>
</protein>
<dbReference type="KEGG" id="dvl:Dvul_1578"/>
<evidence type="ECO:0000313" key="2">
    <source>
        <dbReference type="Proteomes" id="UP000009173"/>
    </source>
</evidence>